<name>A0AA37VSD6_9GAMM</name>
<feature type="domain" description="Solute-binding protein family 5" evidence="3">
    <location>
        <begin position="76"/>
        <end position="454"/>
    </location>
</feature>
<evidence type="ECO:0000313" key="4">
    <source>
        <dbReference type="EMBL" id="GLP94839.1"/>
    </source>
</evidence>
<dbReference type="GO" id="GO:0030288">
    <property type="term" value="C:outer membrane-bounded periplasmic space"/>
    <property type="evidence" value="ECO:0007669"/>
    <property type="project" value="TreeGrafter"/>
</dbReference>
<sequence length="548" mass="61793">MSLSFASLRRCLPLLLLSLSGCSPSDSPATAGLVYCSEGNPESFNPQRVTSGTTIDATSHQIYDRLINFDMSVGDYVPGLAVKWDISEDGLVYRFQLRQNVDFHQTDYFTPTRRFNADDVLFSFDRIRQPSHPFYLEGTGQFPFFESVQFAQQIEYIKALGPYEVEFKLAQPDVTFMANLATDFAVILSGEYGDTLQQQGNLEALDQLPVGTGPFKLHQYAKNQYIRYQRHDKHWRGPVENPQLVFDISPNSTTRLTKLITNECDISALPNSNELSVLGKYPQVRIENQPGLNVAFWALNTQKPPFHLSEVRQALAHAINKEAILKVVYNNTAIQSRSLLPPFSWAYSPSRYGYEYDPNQAIKLLRAAGVEELEMDIWTVPVARAYNPNSLKTAELIQADLARVGITANIITYDWSVFNQKMASNEYDSVVIGWNADNTDPDNFFTPLLSCNSVNSGNNRARWCNETFDWLVQHARQTTDLAERKALYRQAERLIAIEAPLISLAHTTRQIIRHERLEGLKLAPFGGLALAGAVKTSDDDDDEQEAQP</sequence>
<dbReference type="InterPro" id="IPR039424">
    <property type="entry name" value="SBP_5"/>
</dbReference>
<evidence type="ECO:0000256" key="2">
    <source>
        <dbReference type="ARBA" id="ARBA00022729"/>
    </source>
</evidence>
<dbReference type="Pfam" id="PF00496">
    <property type="entry name" value="SBP_bac_5"/>
    <property type="match status" value="1"/>
</dbReference>
<dbReference type="EMBL" id="BSNC01000001">
    <property type="protein sequence ID" value="GLP94839.1"/>
    <property type="molecule type" value="Genomic_DNA"/>
</dbReference>
<dbReference type="PIRSF" id="PIRSF002741">
    <property type="entry name" value="MppA"/>
    <property type="match status" value="1"/>
</dbReference>
<keyword evidence="5" id="KW-1185">Reference proteome</keyword>
<evidence type="ECO:0000313" key="5">
    <source>
        <dbReference type="Proteomes" id="UP001161422"/>
    </source>
</evidence>
<dbReference type="InterPro" id="IPR000914">
    <property type="entry name" value="SBP_5_dom"/>
</dbReference>
<dbReference type="RefSeq" id="WP_095506206.1">
    <property type="nucleotide sequence ID" value="NZ_BSNC01000001.1"/>
</dbReference>
<dbReference type="Gene3D" id="3.10.105.10">
    <property type="entry name" value="Dipeptide-binding Protein, Domain 3"/>
    <property type="match status" value="1"/>
</dbReference>
<accession>A0AA37VSD6</accession>
<dbReference type="InterPro" id="IPR030678">
    <property type="entry name" value="Peptide/Ni-bd"/>
</dbReference>
<evidence type="ECO:0000259" key="3">
    <source>
        <dbReference type="Pfam" id="PF00496"/>
    </source>
</evidence>
<gene>
    <name evidence="4" type="primary">sapA</name>
    <name evidence="4" type="ORF">GCM10007895_01450</name>
</gene>
<dbReference type="Gene3D" id="3.90.76.10">
    <property type="entry name" value="Dipeptide-binding Protein, Domain 1"/>
    <property type="match status" value="1"/>
</dbReference>
<reference evidence="4" key="2">
    <citation type="submission" date="2023-01" db="EMBL/GenBank/DDBJ databases">
        <title>Draft genome sequence of Paraferrimonas sedimenticola strain NBRC 101628.</title>
        <authorList>
            <person name="Sun Q."/>
            <person name="Mori K."/>
        </authorList>
    </citation>
    <scope>NUCLEOTIDE SEQUENCE</scope>
    <source>
        <strain evidence="4">NBRC 101628</strain>
    </source>
</reference>
<dbReference type="GO" id="GO:0042938">
    <property type="term" value="P:dipeptide transport"/>
    <property type="evidence" value="ECO:0007669"/>
    <property type="project" value="TreeGrafter"/>
</dbReference>
<dbReference type="AlphaFoldDB" id="A0AA37VSD6"/>
<keyword evidence="2" id="KW-0732">Signal</keyword>
<dbReference type="CDD" id="cd08493">
    <property type="entry name" value="PBP2_DppA_like"/>
    <property type="match status" value="1"/>
</dbReference>
<dbReference type="GO" id="GO:0043190">
    <property type="term" value="C:ATP-binding cassette (ABC) transporter complex"/>
    <property type="evidence" value="ECO:0007669"/>
    <property type="project" value="InterPro"/>
</dbReference>
<comment type="caution">
    <text evidence="4">The sequence shown here is derived from an EMBL/GenBank/DDBJ whole genome shotgun (WGS) entry which is preliminary data.</text>
</comment>
<dbReference type="Gene3D" id="3.40.190.10">
    <property type="entry name" value="Periplasmic binding protein-like II"/>
    <property type="match status" value="1"/>
</dbReference>
<proteinExistence type="inferred from homology"/>
<dbReference type="SUPFAM" id="SSF53850">
    <property type="entry name" value="Periplasmic binding protein-like II"/>
    <property type="match status" value="1"/>
</dbReference>
<dbReference type="Proteomes" id="UP001161422">
    <property type="component" value="Unassembled WGS sequence"/>
</dbReference>
<dbReference type="PANTHER" id="PTHR30290:SF38">
    <property type="entry name" value="D,D-DIPEPTIDE-BINDING PERIPLASMIC PROTEIN DDPA-RELATED"/>
    <property type="match status" value="1"/>
</dbReference>
<dbReference type="PANTHER" id="PTHR30290">
    <property type="entry name" value="PERIPLASMIC BINDING COMPONENT OF ABC TRANSPORTER"/>
    <property type="match status" value="1"/>
</dbReference>
<comment type="similarity">
    <text evidence="1">Belongs to the bacterial solute-binding protein 5 family.</text>
</comment>
<dbReference type="GO" id="GO:1904680">
    <property type="term" value="F:peptide transmembrane transporter activity"/>
    <property type="evidence" value="ECO:0007669"/>
    <property type="project" value="TreeGrafter"/>
</dbReference>
<evidence type="ECO:0000256" key="1">
    <source>
        <dbReference type="ARBA" id="ARBA00005695"/>
    </source>
</evidence>
<protein>
    <submittedName>
        <fullName evidence="4">ABC transporter substrate-binding protein</fullName>
    </submittedName>
</protein>
<organism evidence="4 5">
    <name type="scientific">Paraferrimonas sedimenticola</name>
    <dbReference type="NCBI Taxonomy" id="375674"/>
    <lineage>
        <taxon>Bacteria</taxon>
        <taxon>Pseudomonadati</taxon>
        <taxon>Pseudomonadota</taxon>
        <taxon>Gammaproteobacteria</taxon>
        <taxon>Alteromonadales</taxon>
        <taxon>Ferrimonadaceae</taxon>
        <taxon>Paraferrimonas</taxon>
    </lineage>
</organism>
<reference evidence="4" key="1">
    <citation type="journal article" date="2014" name="Int. J. Syst. Evol. Microbiol.">
        <title>Complete genome sequence of Corynebacterium casei LMG S-19264T (=DSM 44701T), isolated from a smear-ripened cheese.</title>
        <authorList>
            <consortium name="US DOE Joint Genome Institute (JGI-PGF)"/>
            <person name="Walter F."/>
            <person name="Albersmeier A."/>
            <person name="Kalinowski J."/>
            <person name="Ruckert C."/>
        </authorList>
    </citation>
    <scope>NUCLEOTIDE SEQUENCE</scope>
    <source>
        <strain evidence="4">NBRC 101628</strain>
    </source>
</reference>